<sequence>MSDNLSLFIDYINDNIIYGSEIKREKLENLFNQFAIKMLKRTLSMMN</sequence>
<accession>A0A4Y5MT63</accession>
<dbReference type="AlphaFoldDB" id="A0A4Y5MT63"/>
<gene>
    <name evidence="1" type="ORF">CGMH118_03</name>
</gene>
<reference evidence="1" key="1">
    <citation type="submission" date="2018-07" db="EMBL/GenBank/DDBJ databases">
        <authorList>
            <person name="Chang S.-C."/>
            <person name="Lu J.-J."/>
        </authorList>
    </citation>
    <scope>NUCLEOTIDE SEQUENCE</scope>
    <source>
        <strain evidence="1">118</strain>
    </source>
</reference>
<reference evidence="1" key="2">
    <citation type="journal article" date="2019" name="J. Antimicrob. Chemother.">
        <title>Characterization of a novel, type II staphylococcal cassette chromosome mec element from an endemic oxacillin-resistant Staphylococcus lugdunensis clone in a hospital setting.</title>
        <authorList>
            <person name="Chang S.C."/>
            <person name="Lin L.C."/>
            <person name="Ge M.C."/>
            <person name="Liu T.P."/>
            <person name="Lu J.J."/>
        </authorList>
    </citation>
    <scope>NUCLEOTIDE SEQUENCE</scope>
    <source>
        <strain evidence="1">118</strain>
    </source>
</reference>
<dbReference type="EMBL" id="MH602350">
    <property type="protein sequence ID" value="QCW05845.1"/>
    <property type="molecule type" value="Genomic_DNA"/>
</dbReference>
<organism evidence="1">
    <name type="scientific">Staphylococcus lugdunensis</name>
    <dbReference type="NCBI Taxonomy" id="28035"/>
    <lineage>
        <taxon>Bacteria</taxon>
        <taxon>Bacillati</taxon>
        <taxon>Bacillota</taxon>
        <taxon>Bacilli</taxon>
        <taxon>Bacillales</taxon>
        <taxon>Staphylococcaceae</taxon>
        <taxon>Staphylococcus</taxon>
    </lineage>
</organism>
<evidence type="ECO:0000313" key="1">
    <source>
        <dbReference type="EMBL" id="QCW05845.1"/>
    </source>
</evidence>
<proteinExistence type="predicted"/>
<protein>
    <submittedName>
        <fullName evidence="1">Uncharacterized protein</fullName>
    </submittedName>
</protein>
<name>A0A4Y5MT63_STALU</name>